<dbReference type="InterPro" id="IPR050888">
    <property type="entry name" value="ZnF_C2H2-type_TF"/>
</dbReference>
<reference evidence="9" key="1">
    <citation type="submission" date="2021-03" db="EMBL/GenBank/DDBJ databases">
        <title>Chromosome level genome of the anhydrobiotic midge Polypedilum vanderplanki.</title>
        <authorList>
            <person name="Yoshida Y."/>
            <person name="Kikawada T."/>
            <person name="Gusev O."/>
        </authorList>
    </citation>
    <scope>NUCLEOTIDE SEQUENCE</scope>
    <source>
        <strain evidence="9">NIAS01</strain>
        <tissue evidence="9">Whole body or cell culture</tissue>
    </source>
</reference>
<name>A0A9J6BFE3_POLVA</name>
<dbReference type="Gene3D" id="3.30.160.60">
    <property type="entry name" value="Classic Zinc Finger"/>
    <property type="match status" value="2"/>
</dbReference>
<comment type="caution">
    <text evidence="9">The sequence shown here is derived from an EMBL/GenBank/DDBJ whole genome shotgun (WGS) entry which is preliminary data.</text>
</comment>
<comment type="subcellular location">
    <subcellularLocation>
        <location evidence="1">Nucleus</location>
    </subcellularLocation>
</comment>
<keyword evidence="10" id="KW-1185">Reference proteome</keyword>
<dbReference type="PROSITE" id="PS00028">
    <property type="entry name" value="ZINC_FINGER_C2H2_1"/>
    <property type="match status" value="3"/>
</dbReference>
<dbReference type="PANTHER" id="PTHR24406">
    <property type="entry name" value="TRANSCRIPTIONAL REPRESSOR CTCFL-RELATED"/>
    <property type="match status" value="1"/>
</dbReference>
<accession>A0A9J6BFE3</accession>
<dbReference type="InterPro" id="IPR036236">
    <property type="entry name" value="Znf_C2H2_sf"/>
</dbReference>
<evidence type="ECO:0000256" key="3">
    <source>
        <dbReference type="ARBA" id="ARBA00022737"/>
    </source>
</evidence>
<dbReference type="SUPFAM" id="SSF57667">
    <property type="entry name" value="beta-beta-alpha zinc fingers"/>
    <property type="match status" value="2"/>
</dbReference>
<keyword evidence="4 7" id="KW-0863">Zinc-finger</keyword>
<gene>
    <name evidence="9" type="ORF">PVAND_016170</name>
</gene>
<feature type="domain" description="C2H2-type" evidence="8">
    <location>
        <begin position="157"/>
        <end position="185"/>
    </location>
</feature>
<dbReference type="EMBL" id="JADBJN010000004">
    <property type="protein sequence ID" value="KAG5668222.1"/>
    <property type="molecule type" value="Genomic_DNA"/>
</dbReference>
<evidence type="ECO:0000256" key="5">
    <source>
        <dbReference type="ARBA" id="ARBA00022833"/>
    </source>
</evidence>
<proteinExistence type="predicted"/>
<evidence type="ECO:0000256" key="7">
    <source>
        <dbReference type="PROSITE-ProRule" id="PRU00042"/>
    </source>
</evidence>
<evidence type="ECO:0000313" key="9">
    <source>
        <dbReference type="EMBL" id="KAG5668222.1"/>
    </source>
</evidence>
<dbReference type="GO" id="GO:0005634">
    <property type="term" value="C:nucleus"/>
    <property type="evidence" value="ECO:0007669"/>
    <property type="project" value="UniProtKB-SubCell"/>
</dbReference>
<evidence type="ECO:0000256" key="6">
    <source>
        <dbReference type="ARBA" id="ARBA00023242"/>
    </source>
</evidence>
<dbReference type="GO" id="GO:0008270">
    <property type="term" value="F:zinc ion binding"/>
    <property type="evidence" value="ECO:0007669"/>
    <property type="project" value="UniProtKB-KW"/>
</dbReference>
<keyword evidence="2" id="KW-0479">Metal-binding</keyword>
<evidence type="ECO:0000256" key="1">
    <source>
        <dbReference type="ARBA" id="ARBA00004123"/>
    </source>
</evidence>
<feature type="domain" description="C2H2-type" evidence="8">
    <location>
        <begin position="49"/>
        <end position="77"/>
    </location>
</feature>
<keyword evidence="6" id="KW-0539">Nucleus</keyword>
<organism evidence="9 10">
    <name type="scientific">Polypedilum vanderplanki</name>
    <name type="common">Sleeping chironomid midge</name>
    <dbReference type="NCBI Taxonomy" id="319348"/>
    <lineage>
        <taxon>Eukaryota</taxon>
        <taxon>Metazoa</taxon>
        <taxon>Ecdysozoa</taxon>
        <taxon>Arthropoda</taxon>
        <taxon>Hexapoda</taxon>
        <taxon>Insecta</taxon>
        <taxon>Pterygota</taxon>
        <taxon>Neoptera</taxon>
        <taxon>Endopterygota</taxon>
        <taxon>Diptera</taxon>
        <taxon>Nematocera</taxon>
        <taxon>Chironomoidea</taxon>
        <taxon>Chironomidae</taxon>
        <taxon>Chironominae</taxon>
        <taxon>Polypedilum</taxon>
        <taxon>Polypedilum</taxon>
    </lineage>
</organism>
<feature type="domain" description="C2H2-type" evidence="8">
    <location>
        <begin position="93"/>
        <end position="120"/>
    </location>
</feature>
<evidence type="ECO:0000256" key="2">
    <source>
        <dbReference type="ARBA" id="ARBA00022723"/>
    </source>
</evidence>
<keyword evidence="3" id="KW-0677">Repeat</keyword>
<evidence type="ECO:0000313" key="10">
    <source>
        <dbReference type="Proteomes" id="UP001107558"/>
    </source>
</evidence>
<evidence type="ECO:0000256" key="4">
    <source>
        <dbReference type="ARBA" id="ARBA00022771"/>
    </source>
</evidence>
<dbReference type="AlphaFoldDB" id="A0A9J6BFE3"/>
<dbReference type="Proteomes" id="UP001107558">
    <property type="component" value="Chromosome 4"/>
</dbReference>
<dbReference type="InterPro" id="IPR013087">
    <property type="entry name" value="Znf_C2H2_type"/>
</dbReference>
<keyword evidence="5" id="KW-0862">Zinc</keyword>
<sequence>MPNLDFKSTKIEPKEKLPVEIIIGHSNSIKIKQEQHVIIEEISNLKSNYICNICGKTFSSQISLDRHKRMAHLRKFSKIRKKPKSQRFYQKKLNCKICGYSSLQRNNFTRHMEKHERNEEKFAENENSVRCEICNLLIRHKHRLSHHMKIVHPTKTIKCEVCGVEFKAKQTWLRHMKKFHLTKFENNEEEKIIKIEKKKSKVKIEKFEEVFKVEIKQEPEVIFDD</sequence>
<dbReference type="Pfam" id="PF00096">
    <property type="entry name" value="zf-C2H2"/>
    <property type="match status" value="2"/>
</dbReference>
<evidence type="ECO:0000259" key="8">
    <source>
        <dbReference type="PROSITE" id="PS50157"/>
    </source>
</evidence>
<protein>
    <recommendedName>
        <fullName evidence="8">C2H2-type domain-containing protein</fullName>
    </recommendedName>
</protein>
<dbReference type="PROSITE" id="PS50157">
    <property type="entry name" value="ZINC_FINGER_C2H2_2"/>
    <property type="match status" value="3"/>
</dbReference>
<dbReference type="SMART" id="SM00355">
    <property type="entry name" value="ZnF_C2H2"/>
    <property type="match status" value="4"/>
</dbReference>
<dbReference type="OrthoDB" id="6077919at2759"/>